<dbReference type="GeneID" id="19459141"/>
<gene>
    <name evidence="2" type="ORF">GLAREA_00081</name>
</gene>
<dbReference type="eggNOG" id="ENOG502TDZG">
    <property type="taxonomic scope" value="Eukaryota"/>
</dbReference>
<name>S3DR33_GLAL2</name>
<evidence type="ECO:0000313" key="2">
    <source>
        <dbReference type="EMBL" id="EPE28923.1"/>
    </source>
</evidence>
<evidence type="ECO:0008006" key="4">
    <source>
        <dbReference type="Google" id="ProtNLM"/>
    </source>
</evidence>
<dbReference type="RefSeq" id="XP_008083032.1">
    <property type="nucleotide sequence ID" value="XM_008084841.1"/>
</dbReference>
<evidence type="ECO:0000313" key="3">
    <source>
        <dbReference type="Proteomes" id="UP000016922"/>
    </source>
</evidence>
<dbReference type="HOGENOM" id="CLU_454257_0_0_1"/>
<dbReference type="Proteomes" id="UP000016922">
    <property type="component" value="Unassembled WGS sequence"/>
</dbReference>
<accession>S3DR33</accession>
<dbReference type="OMA" id="DICEDIV"/>
<feature type="compositionally biased region" description="Basic and acidic residues" evidence="1">
    <location>
        <begin position="366"/>
        <end position="389"/>
    </location>
</feature>
<evidence type="ECO:0000256" key="1">
    <source>
        <dbReference type="SAM" id="MobiDB-lite"/>
    </source>
</evidence>
<feature type="compositionally biased region" description="Basic residues" evidence="1">
    <location>
        <begin position="390"/>
        <end position="401"/>
    </location>
</feature>
<dbReference type="KEGG" id="glz:GLAREA_00081"/>
<keyword evidence="3" id="KW-1185">Reference proteome</keyword>
<dbReference type="OrthoDB" id="5426734at2759"/>
<proteinExistence type="predicted"/>
<organism evidence="2 3">
    <name type="scientific">Glarea lozoyensis (strain ATCC 20868 / MF5171)</name>
    <dbReference type="NCBI Taxonomy" id="1116229"/>
    <lineage>
        <taxon>Eukaryota</taxon>
        <taxon>Fungi</taxon>
        <taxon>Dikarya</taxon>
        <taxon>Ascomycota</taxon>
        <taxon>Pezizomycotina</taxon>
        <taxon>Leotiomycetes</taxon>
        <taxon>Helotiales</taxon>
        <taxon>Helotiaceae</taxon>
        <taxon>Glarea</taxon>
    </lineage>
</organism>
<feature type="region of interest" description="Disordered" evidence="1">
    <location>
        <begin position="359"/>
        <end position="406"/>
    </location>
</feature>
<dbReference type="AlphaFoldDB" id="S3DR33"/>
<sequence length="554" mass="63004">MYLYISFEISSGLQTRSFPNSSPHGRSRVSRQYSRDCKRWGKVIQRPLDVAKAFGNAGKDVKVVANEISALCRVFNQIGNTLKNGSEATANGERLAGDLLEMCEDLLMESRELLEVLRPLVALSESHYKKAILRIQWLFQKSKFAAHSQSLGLLQGLYFERILKTRNHLFRDIVMHTSNLLEYSKTATFSFKSCQILSNYVESSIDGSQESGRHEAVQNFKGKNRLGEPGNEDIIIASSQASNSIRSSYGNTSRGSSSAAEQPRTYIVALRPPSTSEQDDLDDYVTRNDLQFTPSKTILDFHIEMDFIQRATVRFANYALNSETPEVSEGKLPSISYVSSSSHSYFPQSAPEIRIMTSRSLASNSRRTDNESPPRRGQEPFEPRIDRRPRQSTRRPSRTTKHNPEDVLYLTDSRGWDFTIPFSHCISYGSLLHELRDIYANSPQYFQFLNQKKLMPFKLRGTVYGMQDRYILPDSYETHVHPGDRVTVEFESEGLNGSPEEVELNLGRVVGNTQRGYREGQAKIESKFGAPGKWFNRFTNAVLVEDGDQRGWYR</sequence>
<protein>
    <recommendedName>
        <fullName evidence="4">Fungal N-terminal domain-containing protein</fullName>
    </recommendedName>
</protein>
<reference evidence="2 3" key="1">
    <citation type="journal article" date="2013" name="BMC Genomics">
        <title>Genomics-driven discovery of the pneumocandin biosynthetic gene cluster in the fungus Glarea lozoyensis.</title>
        <authorList>
            <person name="Chen L."/>
            <person name="Yue Q."/>
            <person name="Zhang X."/>
            <person name="Xiang M."/>
            <person name="Wang C."/>
            <person name="Li S."/>
            <person name="Che Y."/>
            <person name="Ortiz-Lopez F.J."/>
            <person name="Bills G.F."/>
            <person name="Liu X."/>
            <person name="An Z."/>
        </authorList>
    </citation>
    <scope>NUCLEOTIDE SEQUENCE [LARGE SCALE GENOMIC DNA]</scope>
    <source>
        <strain evidence="3">ATCC 20868 / MF5171</strain>
    </source>
</reference>
<dbReference type="EMBL" id="KE145367">
    <property type="protein sequence ID" value="EPE28923.1"/>
    <property type="molecule type" value="Genomic_DNA"/>
</dbReference>